<evidence type="ECO:0000313" key="3">
    <source>
        <dbReference type="Proteomes" id="UP000525078"/>
    </source>
</evidence>
<organism evidence="2 3">
    <name type="scientific">Cannabis sativa</name>
    <name type="common">Hemp</name>
    <name type="synonym">Marijuana</name>
    <dbReference type="NCBI Taxonomy" id="3483"/>
    <lineage>
        <taxon>Eukaryota</taxon>
        <taxon>Viridiplantae</taxon>
        <taxon>Streptophyta</taxon>
        <taxon>Embryophyta</taxon>
        <taxon>Tracheophyta</taxon>
        <taxon>Spermatophyta</taxon>
        <taxon>Magnoliopsida</taxon>
        <taxon>eudicotyledons</taxon>
        <taxon>Gunneridae</taxon>
        <taxon>Pentapetalae</taxon>
        <taxon>rosids</taxon>
        <taxon>fabids</taxon>
        <taxon>Rosales</taxon>
        <taxon>Cannabaceae</taxon>
        <taxon>Cannabis</taxon>
    </lineage>
</organism>
<dbReference type="InterPro" id="IPR025322">
    <property type="entry name" value="PADRE_dom"/>
</dbReference>
<feature type="region of interest" description="Disordered" evidence="1">
    <location>
        <begin position="121"/>
        <end position="141"/>
    </location>
</feature>
<dbReference type="EMBL" id="JAATIP010000375">
    <property type="protein sequence ID" value="KAF4350098.1"/>
    <property type="molecule type" value="Genomic_DNA"/>
</dbReference>
<dbReference type="Proteomes" id="UP000525078">
    <property type="component" value="Unassembled WGS sequence"/>
</dbReference>
<name>A0A7J6DVI0_CANSA</name>
<proteinExistence type="predicted"/>
<dbReference type="AlphaFoldDB" id="A0A7J6DVI0"/>
<comment type="caution">
    <text evidence="2">The sequence shown here is derived from an EMBL/GenBank/DDBJ whole genome shotgun (WGS) entry which is preliminary data.</text>
</comment>
<gene>
    <name evidence="2" type="ORF">F8388_005960</name>
</gene>
<protein>
    <submittedName>
        <fullName evidence="2">Uncharacterized protein</fullName>
    </submittedName>
</protein>
<dbReference type="PANTHER" id="PTHR33148">
    <property type="entry name" value="PLASTID MOVEMENT IMPAIRED PROTEIN-RELATED"/>
    <property type="match status" value="1"/>
</dbReference>
<evidence type="ECO:0000256" key="1">
    <source>
        <dbReference type="SAM" id="MobiDB-lite"/>
    </source>
</evidence>
<sequence>MGNSLGAKKAAKVMRINGEEFKVKAGIEVGEVVKDYPGHVLLESEAVKHYGTRAKPLDLSYELKAKRLYFLVELPKVTIRENHNNIKIPRRVQSGINMSAKDRLENLMLSRRSVSDLSMMKPTSILPADSPENGTPVREYA</sequence>
<dbReference type="Pfam" id="PF14009">
    <property type="entry name" value="PADRE"/>
    <property type="match status" value="1"/>
</dbReference>
<dbReference type="PANTHER" id="PTHR33148:SF3">
    <property type="entry name" value="DUF4228 DOMAIN PROTEIN"/>
    <property type="match status" value="1"/>
</dbReference>
<evidence type="ECO:0000313" key="2">
    <source>
        <dbReference type="EMBL" id="KAF4350098.1"/>
    </source>
</evidence>
<reference evidence="2 3" key="1">
    <citation type="journal article" date="2020" name="bioRxiv">
        <title>Sequence and annotation of 42 cannabis genomes reveals extensive copy number variation in cannabinoid synthesis and pathogen resistance genes.</title>
        <authorList>
            <person name="Mckernan K.J."/>
            <person name="Helbert Y."/>
            <person name="Kane L.T."/>
            <person name="Ebling H."/>
            <person name="Zhang L."/>
            <person name="Liu B."/>
            <person name="Eaton Z."/>
            <person name="Mclaughlin S."/>
            <person name="Kingan S."/>
            <person name="Baybayan P."/>
            <person name="Concepcion G."/>
            <person name="Jordan M."/>
            <person name="Riva A."/>
            <person name="Barbazuk W."/>
            <person name="Harkins T."/>
        </authorList>
    </citation>
    <scope>NUCLEOTIDE SEQUENCE [LARGE SCALE GENOMIC DNA]</scope>
    <source>
        <strain evidence="3">cv. Jamaican Lion 4</strain>
        <tissue evidence="2">Leaf</tissue>
    </source>
</reference>
<accession>A0A7J6DVI0</accession>